<dbReference type="AlphaFoldDB" id="A0A6J4PQW5"/>
<organism evidence="1">
    <name type="scientific">uncultured Rubrobacteraceae bacterium</name>
    <dbReference type="NCBI Taxonomy" id="349277"/>
    <lineage>
        <taxon>Bacteria</taxon>
        <taxon>Bacillati</taxon>
        <taxon>Actinomycetota</taxon>
        <taxon>Rubrobacteria</taxon>
        <taxon>Rubrobacterales</taxon>
        <taxon>Rubrobacteraceae</taxon>
        <taxon>environmental samples</taxon>
    </lineage>
</organism>
<sequence length="71" mass="7313">MLASLRGSMGDLDRMSGWLIFDAAQGFGGTTNAVNGFLDLILDLFGLETGVDVPSLPLSLPAVISAESALS</sequence>
<reference evidence="1" key="1">
    <citation type="submission" date="2020-02" db="EMBL/GenBank/DDBJ databases">
        <authorList>
            <person name="Meier V. D."/>
        </authorList>
    </citation>
    <scope>NUCLEOTIDE SEQUENCE</scope>
    <source>
        <strain evidence="1">AVDCRST_MAG37</strain>
    </source>
</reference>
<name>A0A6J4PQW5_9ACTN</name>
<dbReference type="EMBL" id="CADCVD010000004">
    <property type="protein sequence ID" value="CAA9422888.1"/>
    <property type="molecule type" value="Genomic_DNA"/>
</dbReference>
<proteinExistence type="predicted"/>
<accession>A0A6J4PQW5</accession>
<gene>
    <name evidence="1" type="ORF">AVDCRST_MAG37-62</name>
</gene>
<evidence type="ECO:0000313" key="1">
    <source>
        <dbReference type="EMBL" id="CAA9422888.1"/>
    </source>
</evidence>
<protein>
    <submittedName>
        <fullName evidence="1">Uncharacterized protein</fullName>
    </submittedName>
</protein>